<evidence type="ECO:0000313" key="8">
    <source>
        <dbReference type="EMBL" id="PJM72598.1"/>
    </source>
</evidence>
<sequence>MTDMTQASDNGPAIGTKRRWTIVMVVVSMLDALVQTAYAANHFQYTGNDLGYVWCVLGLVGDLAAPFLLLRRGTRPVFCCLAAAMTTLLLPFGSALSLFALASVYARVRERRAMILCTTLVAICCVKVEVLDLLRPDDYSTWRMMFAKTGTGVDGVPAVVDTDLSAIVAVATIWTVATFAAAILSGLHMRNAAAAANANTRANSERDRADQLQTSLSMQRFADAVAAEAHDTLAHSLSLIAVNASALQAQAVRLSSTLRPTDGSGMPSAGPAADAMALAKRADEIRRQAAGALDEAHDIIDMLRHPQEVQAMLQPDSDTALTREALYEIIDAARSAGMMLDTWIDVQDLSSLDPDVGKISFRAVQEGLTNARRHAPGQRVSLEISAAKSRGVVILFTNATTAPVATVPMKAPTTSDSTNSGGNGLPGLKSRVQQAGGTCEYGYDRQNVFHLDVRLPFTPLR</sequence>
<dbReference type="GO" id="GO:0004673">
    <property type="term" value="F:protein histidine kinase activity"/>
    <property type="evidence" value="ECO:0007669"/>
    <property type="project" value="UniProtKB-EC"/>
</dbReference>
<comment type="caution">
    <text evidence="8">The sequence shown here is derived from an EMBL/GenBank/DDBJ whole genome shotgun (WGS) entry which is preliminary data.</text>
</comment>
<evidence type="ECO:0000256" key="5">
    <source>
        <dbReference type="ARBA" id="ARBA00023012"/>
    </source>
</evidence>
<evidence type="ECO:0000256" key="6">
    <source>
        <dbReference type="SAM" id="MobiDB-lite"/>
    </source>
</evidence>
<keyword evidence="3" id="KW-0808">Transferase</keyword>
<keyword evidence="4 8" id="KW-0418">Kinase</keyword>
<dbReference type="Proteomes" id="UP000229095">
    <property type="component" value="Unassembled WGS sequence"/>
</dbReference>
<evidence type="ECO:0000256" key="2">
    <source>
        <dbReference type="ARBA" id="ARBA00012438"/>
    </source>
</evidence>
<feature type="region of interest" description="Disordered" evidence="6">
    <location>
        <begin position="408"/>
        <end position="430"/>
    </location>
</feature>
<keyword evidence="7" id="KW-0812">Transmembrane</keyword>
<dbReference type="Gene3D" id="3.30.565.10">
    <property type="entry name" value="Histidine kinase-like ATPase, C-terminal domain"/>
    <property type="match status" value="1"/>
</dbReference>
<protein>
    <recommendedName>
        <fullName evidence="2">histidine kinase</fullName>
        <ecNumber evidence="2">2.7.13.3</ecNumber>
    </recommendedName>
</protein>
<evidence type="ECO:0000256" key="4">
    <source>
        <dbReference type="ARBA" id="ARBA00022777"/>
    </source>
</evidence>
<feature type="transmembrane region" description="Helical" evidence="7">
    <location>
        <begin position="20"/>
        <end position="38"/>
    </location>
</feature>
<feature type="transmembrane region" description="Helical" evidence="7">
    <location>
        <begin position="50"/>
        <end position="69"/>
    </location>
</feature>
<reference evidence="8 9" key="1">
    <citation type="submission" date="2017-10" db="EMBL/GenBank/DDBJ databases">
        <title>Draft genome sequences of strains TRE 1, TRE 9, TRE H and TRI 7, isolated from tamarins, belonging to four potential novel Bifidobacterium species.</title>
        <authorList>
            <person name="Mattarelli P."/>
            <person name="Modesto M."/>
            <person name="Puglisi E."/>
            <person name="Morelli L."/>
            <person name="Spezio C."/>
            <person name="Bonetti A."/>
            <person name="Sandri C."/>
        </authorList>
    </citation>
    <scope>NUCLEOTIDE SEQUENCE [LARGE SCALE GENOMIC DNA]</scope>
    <source>
        <strain evidence="9">TRE1</strain>
    </source>
</reference>
<name>A0A2M9H700_9BIFI</name>
<dbReference type="InterPro" id="IPR050482">
    <property type="entry name" value="Sensor_HK_TwoCompSys"/>
</dbReference>
<dbReference type="AlphaFoldDB" id="A0A2M9H700"/>
<accession>A0A2M9H700</accession>
<keyword evidence="7" id="KW-0472">Membrane</keyword>
<feature type="transmembrane region" description="Helical" evidence="7">
    <location>
        <begin position="75"/>
        <end position="101"/>
    </location>
</feature>
<organism evidence="8 9">
    <name type="scientific">Bifidobacterium primatium</name>
    <dbReference type="NCBI Taxonomy" id="2045438"/>
    <lineage>
        <taxon>Bacteria</taxon>
        <taxon>Bacillati</taxon>
        <taxon>Actinomycetota</taxon>
        <taxon>Actinomycetes</taxon>
        <taxon>Bifidobacteriales</taxon>
        <taxon>Bifidobacteriaceae</taxon>
        <taxon>Bifidobacterium</taxon>
    </lineage>
</organism>
<proteinExistence type="predicted"/>
<evidence type="ECO:0000313" key="9">
    <source>
        <dbReference type="Proteomes" id="UP000229095"/>
    </source>
</evidence>
<evidence type="ECO:0000256" key="3">
    <source>
        <dbReference type="ARBA" id="ARBA00022679"/>
    </source>
</evidence>
<dbReference type="Gene3D" id="1.20.5.1930">
    <property type="match status" value="1"/>
</dbReference>
<gene>
    <name evidence="8" type="ORF">CS006_08460</name>
</gene>
<dbReference type="EMBL" id="PEBI01000004">
    <property type="protein sequence ID" value="PJM72598.1"/>
    <property type="molecule type" value="Genomic_DNA"/>
</dbReference>
<keyword evidence="7" id="KW-1133">Transmembrane helix</keyword>
<dbReference type="OrthoDB" id="227596at2"/>
<dbReference type="EC" id="2.7.13.3" evidence="2"/>
<dbReference type="GO" id="GO:0000160">
    <property type="term" value="P:phosphorelay signal transduction system"/>
    <property type="evidence" value="ECO:0007669"/>
    <property type="project" value="UniProtKB-KW"/>
</dbReference>
<feature type="transmembrane region" description="Helical" evidence="7">
    <location>
        <begin position="164"/>
        <end position="184"/>
    </location>
</feature>
<dbReference type="PANTHER" id="PTHR24421">
    <property type="entry name" value="NITRATE/NITRITE SENSOR PROTEIN NARX-RELATED"/>
    <property type="match status" value="1"/>
</dbReference>
<dbReference type="PANTHER" id="PTHR24421:SF10">
    <property type="entry name" value="NITRATE_NITRITE SENSOR PROTEIN NARQ"/>
    <property type="match status" value="1"/>
</dbReference>
<evidence type="ECO:0000256" key="1">
    <source>
        <dbReference type="ARBA" id="ARBA00000085"/>
    </source>
</evidence>
<comment type="catalytic activity">
    <reaction evidence="1">
        <text>ATP + protein L-histidine = ADP + protein N-phospho-L-histidine.</text>
        <dbReference type="EC" id="2.7.13.3"/>
    </reaction>
</comment>
<keyword evidence="9" id="KW-1185">Reference proteome</keyword>
<evidence type="ECO:0000256" key="7">
    <source>
        <dbReference type="SAM" id="Phobius"/>
    </source>
</evidence>
<dbReference type="InterPro" id="IPR036890">
    <property type="entry name" value="HATPase_C_sf"/>
</dbReference>
<dbReference type="CDD" id="cd16917">
    <property type="entry name" value="HATPase_UhpB-NarQ-NarX-like"/>
    <property type="match status" value="1"/>
</dbReference>
<keyword evidence="5" id="KW-0902">Two-component regulatory system</keyword>